<comment type="caution">
    <text evidence="2">The sequence shown here is derived from an EMBL/GenBank/DDBJ whole genome shotgun (WGS) entry which is preliminary data.</text>
</comment>
<keyword evidence="3" id="KW-1185">Reference proteome</keyword>
<dbReference type="RefSeq" id="WP_045055771.1">
    <property type="nucleotide sequence ID" value="NZ_CAWMDP010000006.1"/>
</dbReference>
<evidence type="ECO:0000313" key="3">
    <source>
        <dbReference type="Proteomes" id="UP000032452"/>
    </source>
</evidence>
<dbReference type="PATRIC" id="fig|1618023.3.peg.332"/>
<proteinExistence type="predicted"/>
<organism evidence="2 3">
    <name type="scientific">Aliterella atlantica CENA595</name>
    <dbReference type="NCBI Taxonomy" id="1618023"/>
    <lineage>
        <taxon>Bacteria</taxon>
        <taxon>Bacillati</taxon>
        <taxon>Cyanobacteriota</taxon>
        <taxon>Cyanophyceae</taxon>
        <taxon>Chroococcidiopsidales</taxon>
        <taxon>Aliterellaceae</taxon>
        <taxon>Aliterella</taxon>
    </lineage>
</organism>
<gene>
    <name evidence="2" type="ORF">UH38_16440</name>
</gene>
<dbReference type="AlphaFoldDB" id="A0A0D8ZQ75"/>
<name>A0A0D8ZQ75_9CYAN</name>
<sequence>MTNMLSSAVNRISSLLKKFQVTRLVTLVLVGVLILTTNTNIAQDRNTQAVTKKLDEVVHQDNSDRPKTIGEWEREGQETENAPGERVKRIAKESAEAVKDFGSLYPDTAKRSARDIDEK</sequence>
<protein>
    <submittedName>
        <fullName evidence="2">Uncharacterized protein</fullName>
    </submittedName>
</protein>
<dbReference type="EMBL" id="JYON01000019">
    <property type="protein sequence ID" value="KJH70654.1"/>
    <property type="molecule type" value="Genomic_DNA"/>
</dbReference>
<accession>A0A0D8ZQ75</accession>
<feature type="region of interest" description="Disordered" evidence="1">
    <location>
        <begin position="59"/>
        <end position="88"/>
    </location>
</feature>
<evidence type="ECO:0000313" key="2">
    <source>
        <dbReference type="EMBL" id="KJH70654.1"/>
    </source>
</evidence>
<evidence type="ECO:0000256" key="1">
    <source>
        <dbReference type="SAM" id="MobiDB-lite"/>
    </source>
</evidence>
<dbReference type="OrthoDB" id="467131at2"/>
<dbReference type="Proteomes" id="UP000032452">
    <property type="component" value="Unassembled WGS sequence"/>
</dbReference>
<reference evidence="2 3" key="1">
    <citation type="submission" date="2015-02" db="EMBL/GenBank/DDBJ databases">
        <title>Draft genome of a novel marine cyanobacterium (Chroococcales) isolated from South Atlantic Ocean.</title>
        <authorList>
            <person name="Rigonato J."/>
            <person name="Alvarenga D.O."/>
            <person name="Branco L.H."/>
            <person name="Varani A.M."/>
            <person name="Brandini F.P."/>
            <person name="Fiore M.F."/>
        </authorList>
    </citation>
    <scope>NUCLEOTIDE SEQUENCE [LARGE SCALE GENOMIC DNA]</scope>
    <source>
        <strain evidence="2 3">CENA595</strain>
    </source>
</reference>